<dbReference type="AlphaFoldDB" id="A0A251TS89"/>
<dbReference type="InParanoid" id="A0A251TS89"/>
<evidence type="ECO:0000313" key="1">
    <source>
        <dbReference type="EMBL" id="KAF5788985.1"/>
    </source>
</evidence>
<evidence type="ECO:0000313" key="2">
    <source>
        <dbReference type="EMBL" id="OTG13629.1"/>
    </source>
</evidence>
<dbReference type="Proteomes" id="UP000215914">
    <property type="component" value="Chromosome 9"/>
</dbReference>
<dbReference type="Gramene" id="mRNA:HanXRQr2_Chr09g0365571">
    <property type="protein sequence ID" value="mRNA:HanXRQr2_Chr09g0365571"/>
    <property type="gene ID" value="HanXRQr2_Chr09g0365571"/>
</dbReference>
<evidence type="ECO:0000313" key="3">
    <source>
        <dbReference type="Proteomes" id="UP000215914"/>
    </source>
</evidence>
<sequence>MKDWFVCSAEGLKSWTRTSSSRQSRRQCSQQVKMMTWLGAASNKTNNRRNNDLITIKINTHEKGNDQGDAALVYVEVQTDHKKVGKTQVSLQIMCGVG</sequence>
<proteinExistence type="predicted"/>
<reference evidence="2" key="2">
    <citation type="submission" date="2017-02" db="EMBL/GenBank/DDBJ databases">
        <title>Sunflower complete genome.</title>
        <authorList>
            <person name="Langlade N."/>
            <person name="Munos S."/>
        </authorList>
    </citation>
    <scope>NUCLEOTIDE SEQUENCE [LARGE SCALE GENOMIC DNA]</scope>
    <source>
        <tissue evidence="2">Leaves</tissue>
    </source>
</reference>
<reference evidence="1 3" key="1">
    <citation type="journal article" date="2017" name="Nature">
        <title>The sunflower genome provides insights into oil metabolism, flowering and Asterid evolution.</title>
        <authorList>
            <person name="Badouin H."/>
            <person name="Gouzy J."/>
            <person name="Grassa C.J."/>
            <person name="Murat F."/>
            <person name="Staton S.E."/>
            <person name="Cottret L."/>
            <person name="Lelandais-Briere C."/>
            <person name="Owens G.L."/>
            <person name="Carrere S."/>
            <person name="Mayjonade B."/>
            <person name="Legrand L."/>
            <person name="Gill N."/>
            <person name="Kane N.C."/>
            <person name="Bowers J.E."/>
            <person name="Hubner S."/>
            <person name="Bellec A."/>
            <person name="Berard A."/>
            <person name="Berges H."/>
            <person name="Blanchet N."/>
            <person name="Boniface M.C."/>
            <person name="Brunel D."/>
            <person name="Catrice O."/>
            <person name="Chaidir N."/>
            <person name="Claudel C."/>
            <person name="Donnadieu C."/>
            <person name="Faraut T."/>
            <person name="Fievet G."/>
            <person name="Helmstetter N."/>
            <person name="King M."/>
            <person name="Knapp S.J."/>
            <person name="Lai Z."/>
            <person name="Le Paslier M.C."/>
            <person name="Lippi Y."/>
            <person name="Lorenzon L."/>
            <person name="Mandel J.R."/>
            <person name="Marage G."/>
            <person name="Marchand G."/>
            <person name="Marquand E."/>
            <person name="Bret-Mestries E."/>
            <person name="Morien E."/>
            <person name="Nambeesan S."/>
            <person name="Nguyen T."/>
            <person name="Pegot-Espagnet P."/>
            <person name="Pouilly N."/>
            <person name="Raftis F."/>
            <person name="Sallet E."/>
            <person name="Schiex T."/>
            <person name="Thomas J."/>
            <person name="Vandecasteele C."/>
            <person name="Vares D."/>
            <person name="Vear F."/>
            <person name="Vautrin S."/>
            <person name="Crespi M."/>
            <person name="Mangin B."/>
            <person name="Burke J.M."/>
            <person name="Salse J."/>
            <person name="Munos S."/>
            <person name="Vincourt P."/>
            <person name="Rieseberg L.H."/>
            <person name="Langlade N.B."/>
        </authorList>
    </citation>
    <scope>NUCLEOTIDE SEQUENCE [LARGE SCALE GENOMIC DNA]</scope>
    <source>
        <strain evidence="3">cv. SF193</strain>
        <tissue evidence="1">Leaves</tissue>
    </source>
</reference>
<organism evidence="2 3">
    <name type="scientific">Helianthus annuus</name>
    <name type="common">Common sunflower</name>
    <dbReference type="NCBI Taxonomy" id="4232"/>
    <lineage>
        <taxon>Eukaryota</taxon>
        <taxon>Viridiplantae</taxon>
        <taxon>Streptophyta</taxon>
        <taxon>Embryophyta</taxon>
        <taxon>Tracheophyta</taxon>
        <taxon>Spermatophyta</taxon>
        <taxon>Magnoliopsida</taxon>
        <taxon>eudicotyledons</taxon>
        <taxon>Gunneridae</taxon>
        <taxon>Pentapetalae</taxon>
        <taxon>asterids</taxon>
        <taxon>campanulids</taxon>
        <taxon>Asterales</taxon>
        <taxon>Asteraceae</taxon>
        <taxon>Asteroideae</taxon>
        <taxon>Heliantheae alliance</taxon>
        <taxon>Heliantheae</taxon>
        <taxon>Helianthus</taxon>
    </lineage>
</organism>
<dbReference type="EMBL" id="CM007898">
    <property type="protein sequence ID" value="OTG13629.1"/>
    <property type="molecule type" value="Genomic_DNA"/>
</dbReference>
<name>A0A251TS89_HELAN</name>
<gene>
    <name evidence="2" type="ORF">HannXRQ_Chr09g0240271</name>
    <name evidence="1" type="ORF">HanXRQr2_Chr09g0365571</name>
</gene>
<accession>A0A251TS89</accession>
<reference evidence="1" key="3">
    <citation type="submission" date="2020-06" db="EMBL/GenBank/DDBJ databases">
        <title>Helianthus annuus Genome sequencing and assembly Release 2.</title>
        <authorList>
            <person name="Gouzy J."/>
            <person name="Langlade N."/>
            <person name="Munos S."/>
        </authorList>
    </citation>
    <scope>NUCLEOTIDE SEQUENCE</scope>
    <source>
        <tissue evidence="1">Leaves</tissue>
    </source>
</reference>
<protein>
    <submittedName>
        <fullName evidence="2">Uncharacterized protein</fullName>
    </submittedName>
</protein>
<keyword evidence="3" id="KW-1185">Reference proteome</keyword>
<dbReference type="EMBL" id="MNCJ02000324">
    <property type="protein sequence ID" value="KAF5788985.1"/>
    <property type="molecule type" value="Genomic_DNA"/>
</dbReference>